<evidence type="ECO:0000313" key="4">
    <source>
        <dbReference type="Proteomes" id="UP001432322"/>
    </source>
</evidence>
<proteinExistence type="predicted"/>
<evidence type="ECO:0000259" key="2">
    <source>
        <dbReference type="Pfam" id="PF01764"/>
    </source>
</evidence>
<sequence length="282" mass="32064">LQMLLFLPFFLLSVSASFDDSFARNLMLPISSAAYSDSPQQCLDKKMNGAKVSQQISVKCDFFKDKCSGFTFVDESRKVFGISFRGSSNVAQILAQMAETGFEAKVDFKDGGKVSKYFNEAFMDIWDGGLGADLSYLIMTYHDYDMWITGHSLGGALASLASAHIVSLDWYDADKIKLYTFGQPRVGDQEYANVHDDFVKEAFRVVHDRDLMAHSPPEFMKYVHHKYEVFYDNNMKEGAKYTVCKEQEDKNCSDKYIFETSINDHSHYYGKDVSDWGKKGCK</sequence>
<accession>A0AAV5UVR2</accession>
<feature type="signal peptide" evidence="1">
    <location>
        <begin position="1"/>
        <end position="16"/>
    </location>
</feature>
<dbReference type="PANTHER" id="PTHR45908:SF11">
    <property type="entry name" value="FUNGAL LIPASE-LIKE DOMAIN-CONTAINING PROTEIN"/>
    <property type="match status" value="1"/>
</dbReference>
<feature type="non-terminal residue" evidence="3">
    <location>
        <position position="1"/>
    </location>
</feature>
<reference evidence="3" key="1">
    <citation type="submission" date="2023-10" db="EMBL/GenBank/DDBJ databases">
        <title>Genome assembly of Pristionchus species.</title>
        <authorList>
            <person name="Yoshida K."/>
            <person name="Sommer R.J."/>
        </authorList>
    </citation>
    <scope>NUCLEOTIDE SEQUENCE</scope>
    <source>
        <strain evidence="3">RS5133</strain>
    </source>
</reference>
<dbReference type="EMBL" id="BTSY01000001">
    <property type="protein sequence ID" value="GMT11356.1"/>
    <property type="molecule type" value="Genomic_DNA"/>
</dbReference>
<dbReference type="InterPro" id="IPR029058">
    <property type="entry name" value="AB_hydrolase_fold"/>
</dbReference>
<comment type="caution">
    <text evidence="3">The sequence shown here is derived from an EMBL/GenBank/DDBJ whole genome shotgun (WGS) entry which is preliminary data.</text>
</comment>
<dbReference type="PANTHER" id="PTHR45908">
    <property type="entry name" value="PROTEIN CBG11750-RELATED"/>
    <property type="match status" value="1"/>
</dbReference>
<dbReference type="GO" id="GO:0006629">
    <property type="term" value="P:lipid metabolic process"/>
    <property type="evidence" value="ECO:0007669"/>
    <property type="project" value="InterPro"/>
</dbReference>
<dbReference type="Proteomes" id="UP001432322">
    <property type="component" value="Unassembled WGS sequence"/>
</dbReference>
<feature type="chain" id="PRO_5043338522" description="Fungal lipase-type domain-containing protein" evidence="1">
    <location>
        <begin position="17"/>
        <end position="282"/>
    </location>
</feature>
<protein>
    <recommendedName>
        <fullName evidence="2">Fungal lipase-type domain-containing protein</fullName>
    </recommendedName>
</protein>
<name>A0AAV5UVR2_9BILA</name>
<organism evidence="3 4">
    <name type="scientific">Pristionchus fissidentatus</name>
    <dbReference type="NCBI Taxonomy" id="1538716"/>
    <lineage>
        <taxon>Eukaryota</taxon>
        <taxon>Metazoa</taxon>
        <taxon>Ecdysozoa</taxon>
        <taxon>Nematoda</taxon>
        <taxon>Chromadorea</taxon>
        <taxon>Rhabditida</taxon>
        <taxon>Rhabditina</taxon>
        <taxon>Diplogasteromorpha</taxon>
        <taxon>Diplogasteroidea</taxon>
        <taxon>Neodiplogasteridae</taxon>
        <taxon>Pristionchus</taxon>
    </lineage>
</organism>
<feature type="domain" description="Fungal lipase-type" evidence="2">
    <location>
        <begin position="82"/>
        <end position="218"/>
    </location>
</feature>
<dbReference type="Pfam" id="PF01764">
    <property type="entry name" value="Lipase_3"/>
    <property type="match status" value="1"/>
</dbReference>
<dbReference type="Gene3D" id="3.40.50.1820">
    <property type="entry name" value="alpha/beta hydrolase"/>
    <property type="match status" value="1"/>
</dbReference>
<evidence type="ECO:0000256" key="1">
    <source>
        <dbReference type="SAM" id="SignalP"/>
    </source>
</evidence>
<dbReference type="SUPFAM" id="SSF53474">
    <property type="entry name" value="alpha/beta-Hydrolases"/>
    <property type="match status" value="1"/>
</dbReference>
<dbReference type="CDD" id="cd00519">
    <property type="entry name" value="Lipase_3"/>
    <property type="match status" value="1"/>
</dbReference>
<dbReference type="InterPro" id="IPR002921">
    <property type="entry name" value="Fungal_lipase-type"/>
</dbReference>
<keyword evidence="1" id="KW-0732">Signal</keyword>
<gene>
    <name evidence="3" type="ORF">PFISCL1PPCAC_2653</name>
</gene>
<dbReference type="AlphaFoldDB" id="A0AAV5UVR2"/>
<keyword evidence="4" id="KW-1185">Reference proteome</keyword>
<evidence type="ECO:0000313" key="3">
    <source>
        <dbReference type="EMBL" id="GMT11356.1"/>
    </source>
</evidence>